<dbReference type="RefSeq" id="WP_146442586.1">
    <property type="nucleotide sequence ID" value="NZ_SJPR01000001.1"/>
</dbReference>
<dbReference type="Pfam" id="PF04525">
    <property type="entry name" value="LOR"/>
    <property type="match status" value="1"/>
</dbReference>
<sequence length="160" mass="18383">MRYQVKQRLLSLTPRFDIANEAGEPILVAVRLMALRPDYVIRALDGREFVRLRQKLWSLRPRFDITQQGEPLATVMRRFTLRPVYSIDLADGQPLAITGSFWEHNYQFRRGEEVVAVVARQAWSIRDTYGIEVHDPSLDAVVLATVIAIDAFRAQNKNSS</sequence>
<evidence type="ECO:0008006" key="4">
    <source>
        <dbReference type="Google" id="ProtNLM"/>
    </source>
</evidence>
<dbReference type="InterPro" id="IPR007612">
    <property type="entry name" value="LOR"/>
</dbReference>
<evidence type="ECO:0000313" key="2">
    <source>
        <dbReference type="EMBL" id="TWT99598.1"/>
    </source>
</evidence>
<evidence type="ECO:0000313" key="3">
    <source>
        <dbReference type="Proteomes" id="UP000317421"/>
    </source>
</evidence>
<comment type="caution">
    <text evidence="2">The sequence shown here is derived from an EMBL/GenBank/DDBJ whole genome shotgun (WGS) entry which is preliminary data.</text>
</comment>
<evidence type="ECO:0000256" key="1">
    <source>
        <dbReference type="ARBA" id="ARBA00005437"/>
    </source>
</evidence>
<dbReference type="OrthoDB" id="652307at2"/>
<dbReference type="EMBL" id="SJPR01000001">
    <property type="protein sequence ID" value="TWT99598.1"/>
    <property type="molecule type" value="Genomic_DNA"/>
</dbReference>
<dbReference type="Gene3D" id="2.40.160.200">
    <property type="entry name" value="LURP1-related"/>
    <property type="match status" value="1"/>
</dbReference>
<name>A0A5C6AK28_9BACT</name>
<gene>
    <name evidence="2" type="ORF">Pla108_05410</name>
</gene>
<comment type="similarity">
    <text evidence="1">Belongs to the LOR family.</text>
</comment>
<dbReference type="AlphaFoldDB" id="A0A5C6AK28"/>
<proteinExistence type="inferred from homology"/>
<dbReference type="SUPFAM" id="SSF54518">
    <property type="entry name" value="Tubby C-terminal domain-like"/>
    <property type="match status" value="1"/>
</dbReference>
<dbReference type="InterPro" id="IPR025659">
    <property type="entry name" value="Tubby-like_C"/>
</dbReference>
<organism evidence="2 3">
    <name type="scientific">Botrimarina colliarenosi</name>
    <dbReference type="NCBI Taxonomy" id="2528001"/>
    <lineage>
        <taxon>Bacteria</taxon>
        <taxon>Pseudomonadati</taxon>
        <taxon>Planctomycetota</taxon>
        <taxon>Planctomycetia</taxon>
        <taxon>Pirellulales</taxon>
        <taxon>Lacipirellulaceae</taxon>
        <taxon>Botrimarina</taxon>
    </lineage>
</organism>
<reference evidence="2 3" key="1">
    <citation type="submission" date="2019-02" db="EMBL/GenBank/DDBJ databases">
        <title>Deep-cultivation of Planctomycetes and their phenomic and genomic characterization uncovers novel biology.</title>
        <authorList>
            <person name="Wiegand S."/>
            <person name="Jogler M."/>
            <person name="Boedeker C."/>
            <person name="Pinto D."/>
            <person name="Vollmers J."/>
            <person name="Rivas-Marin E."/>
            <person name="Kohn T."/>
            <person name="Peeters S.H."/>
            <person name="Heuer A."/>
            <person name="Rast P."/>
            <person name="Oberbeckmann S."/>
            <person name="Bunk B."/>
            <person name="Jeske O."/>
            <person name="Meyerdierks A."/>
            <person name="Storesund J.E."/>
            <person name="Kallscheuer N."/>
            <person name="Luecker S."/>
            <person name="Lage O.M."/>
            <person name="Pohl T."/>
            <person name="Merkel B.J."/>
            <person name="Hornburger P."/>
            <person name="Mueller R.-W."/>
            <person name="Bruemmer F."/>
            <person name="Labrenz M."/>
            <person name="Spormann A.M."/>
            <person name="Op Den Camp H."/>
            <person name="Overmann J."/>
            <person name="Amann R."/>
            <person name="Jetten M.S.M."/>
            <person name="Mascher T."/>
            <person name="Medema M.H."/>
            <person name="Devos D.P."/>
            <person name="Kaster A.-K."/>
            <person name="Ovreas L."/>
            <person name="Rohde M."/>
            <person name="Galperin M.Y."/>
            <person name="Jogler C."/>
        </authorList>
    </citation>
    <scope>NUCLEOTIDE SEQUENCE [LARGE SCALE GENOMIC DNA]</scope>
    <source>
        <strain evidence="2 3">Pla108</strain>
    </source>
</reference>
<dbReference type="InterPro" id="IPR038595">
    <property type="entry name" value="LOR_sf"/>
</dbReference>
<protein>
    <recommendedName>
        <fullName evidence="4">Tubby C 2</fullName>
    </recommendedName>
</protein>
<accession>A0A5C6AK28</accession>
<keyword evidence="3" id="KW-1185">Reference proteome</keyword>
<dbReference type="Proteomes" id="UP000317421">
    <property type="component" value="Unassembled WGS sequence"/>
</dbReference>